<dbReference type="GO" id="GO:0017001">
    <property type="term" value="P:antibiotic catabolic process"/>
    <property type="evidence" value="ECO:0007669"/>
    <property type="project" value="UniProtKB-ARBA"/>
</dbReference>
<dbReference type="PANTHER" id="PTHR42951">
    <property type="entry name" value="METALLO-BETA-LACTAMASE DOMAIN-CONTAINING"/>
    <property type="match status" value="1"/>
</dbReference>
<feature type="signal peptide" evidence="2">
    <location>
        <begin position="1"/>
        <end position="28"/>
    </location>
</feature>
<reference evidence="4" key="1">
    <citation type="submission" date="2020-01" db="EMBL/GenBank/DDBJ databases">
        <authorList>
            <person name="Meier V. D."/>
            <person name="Meier V D."/>
        </authorList>
    </citation>
    <scope>NUCLEOTIDE SEQUENCE</scope>
    <source>
        <strain evidence="4">HLG_WM_MAG_07</strain>
    </source>
</reference>
<feature type="chain" id="PRO_5027982489" evidence="2">
    <location>
        <begin position="29"/>
        <end position="328"/>
    </location>
</feature>
<accession>A0A6S6TSK7</accession>
<dbReference type="InterPro" id="IPR036866">
    <property type="entry name" value="RibonucZ/Hydroxyglut_hydro"/>
</dbReference>
<dbReference type="EMBL" id="CACVAY010000116">
    <property type="protein sequence ID" value="CAA6823782.1"/>
    <property type="molecule type" value="Genomic_DNA"/>
</dbReference>
<keyword evidence="2" id="KW-0732">Signal</keyword>
<evidence type="ECO:0000256" key="1">
    <source>
        <dbReference type="ARBA" id="ARBA00005250"/>
    </source>
</evidence>
<comment type="similarity">
    <text evidence="1">Belongs to the metallo-beta-lactamase superfamily. Class-B beta-lactamase family.</text>
</comment>
<dbReference type="SUPFAM" id="SSF56281">
    <property type="entry name" value="Metallo-hydrolase/oxidoreductase"/>
    <property type="match status" value="1"/>
</dbReference>
<dbReference type="AlphaFoldDB" id="A0A6S6TSK7"/>
<dbReference type="InterPro" id="IPR050855">
    <property type="entry name" value="NDM-1-like"/>
</dbReference>
<name>A0A6S6TSK7_9GAMM</name>
<feature type="domain" description="Metallo-beta-lactamase" evidence="3">
    <location>
        <begin position="71"/>
        <end position="251"/>
    </location>
</feature>
<evidence type="ECO:0000256" key="2">
    <source>
        <dbReference type="SAM" id="SignalP"/>
    </source>
</evidence>
<dbReference type="InterPro" id="IPR001279">
    <property type="entry name" value="Metallo-B-lactamas"/>
</dbReference>
<dbReference type="Gene3D" id="3.60.15.10">
    <property type="entry name" value="Ribonuclease Z/Hydroxyacylglutathione hydrolase-like"/>
    <property type="match status" value="1"/>
</dbReference>
<evidence type="ECO:0000313" key="4">
    <source>
        <dbReference type="EMBL" id="CAA6823782.1"/>
    </source>
</evidence>
<dbReference type="PANTHER" id="PTHR42951:SF4">
    <property type="entry name" value="ACYL-COENZYME A THIOESTERASE MBLAC2"/>
    <property type="match status" value="1"/>
</dbReference>
<evidence type="ECO:0000259" key="3">
    <source>
        <dbReference type="SMART" id="SM00849"/>
    </source>
</evidence>
<dbReference type="NCBIfam" id="TIGR04558">
    <property type="entry name" value="SoxH_rel_PQQ_1"/>
    <property type="match status" value="1"/>
</dbReference>
<dbReference type="CDD" id="cd16282">
    <property type="entry name" value="metallo-hydrolase-like_MBL-fold"/>
    <property type="match status" value="1"/>
</dbReference>
<proteinExistence type="inferred from homology"/>
<gene>
    <name evidence="4" type="ORF">HELGO_WM21450</name>
</gene>
<sequence>MTILRSVTAISMALVLGLGFVGAGNLQAAGTSTTAKSNAFDYELKAVEIAKDTYLFQGKNEDFSVKNGGNVVNTGFIVTDDGVLIIDTGISRRYGEQQRAAIAKITDKPILAVYITHHHPDHFLGNQAYSDSKIYALDETAKSIKLEGEGFRSNMYRLVGDWMRGTLLTMPNEKLKAGKTTMGKHELEFFSVDGHTSSDLAIFDRTTGVLFAGDLVFNGRAPTTPHANIDKWQKTLSALKELPFKVLVPGHGSVAKDITPIEQTSDYLNWLVGVLKEGASNGMDMNEVMRTEIPERFQSMDLVKIELTRSVTHLYPALENQFLNPVND</sequence>
<dbReference type="SMART" id="SM00849">
    <property type="entry name" value="Lactamase_B"/>
    <property type="match status" value="1"/>
</dbReference>
<protein>
    <submittedName>
        <fullName evidence="4">SoxH protein, homolog</fullName>
    </submittedName>
</protein>
<dbReference type="Pfam" id="PF00753">
    <property type="entry name" value="Lactamase_B"/>
    <property type="match status" value="1"/>
</dbReference>
<organism evidence="4">
    <name type="scientific">uncultured Thiotrichaceae bacterium</name>
    <dbReference type="NCBI Taxonomy" id="298394"/>
    <lineage>
        <taxon>Bacteria</taxon>
        <taxon>Pseudomonadati</taxon>
        <taxon>Pseudomonadota</taxon>
        <taxon>Gammaproteobacteria</taxon>
        <taxon>Thiotrichales</taxon>
        <taxon>Thiotrichaceae</taxon>
        <taxon>environmental samples</taxon>
    </lineage>
</organism>
<dbReference type="InterPro" id="IPR030811">
    <property type="entry name" value="SoxH-rel_PQQ_1"/>
</dbReference>